<dbReference type="InterPro" id="IPR053237">
    <property type="entry name" value="Natterin_C"/>
</dbReference>
<organism evidence="2 3">
    <name type="scientific">Pelobates cultripes</name>
    <name type="common">Western spadefoot toad</name>
    <dbReference type="NCBI Taxonomy" id="61616"/>
    <lineage>
        <taxon>Eukaryota</taxon>
        <taxon>Metazoa</taxon>
        <taxon>Chordata</taxon>
        <taxon>Craniata</taxon>
        <taxon>Vertebrata</taxon>
        <taxon>Euteleostomi</taxon>
        <taxon>Amphibia</taxon>
        <taxon>Batrachia</taxon>
        <taxon>Anura</taxon>
        <taxon>Pelobatoidea</taxon>
        <taxon>Pelobatidae</taxon>
        <taxon>Pelobates</taxon>
    </lineage>
</organism>
<dbReference type="InterPro" id="IPR004991">
    <property type="entry name" value="Aerolysin-like"/>
</dbReference>
<protein>
    <recommendedName>
        <fullName evidence="1">Tachylectin 2 domain-containing protein</fullName>
    </recommendedName>
</protein>
<dbReference type="PANTHER" id="PTHR39244:SF5">
    <property type="entry name" value="NATTERIN-3-LIKE"/>
    <property type="match status" value="1"/>
</dbReference>
<dbReference type="SUPFAM" id="SSF56973">
    <property type="entry name" value="Aerolisin/ETX pore-forming domain"/>
    <property type="match status" value="1"/>
</dbReference>
<dbReference type="InterPro" id="IPR023294">
    <property type="entry name" value="Tachylectin2"/>
</dbReference>
<keyword evidence="3" id="KW-1185">Reference proteome</keyword>
<dbReference type="Gene3D" id="2.115.10.10">
    <property type="entry name" value="Tachylectin 2"/>
    <property type="match status" value="1"/>
</dbReference>
<accession>A0AAD1SD37</accession>
<evidence type="ECO:0000259" key="1">
    <source>
        <dbReference type="Pfam" id="PF14517"/>
    </source>
</evidence>
<proteinExistence type="predicted"/>
<feature type="domain" description="Tachylectin 2" evidence="1">
    <location>
        <begin position="13"/>
        <end position="239"/>
    </location>
</feature>
<gene>
    <name evidence="2" type="ORF">PECUL_23A050355</name>
</gene>
<dbReference type="Pfam" id="PF14517">
    <property type="entry name" value="Tachylectin"/>
    <property type="match status" value="1"/>
</dbReference>
<dbReference type="Pfam" id="PF03318">
    <property type="entry name" value="ETX_MTX2"/>
    <property type="match status" value="1"/>
</dbReference>
<dbReference type="PANTHER" id="PTHR39244">
    <property type="entry name" value="NATTERIN-4"/>
    <property type="match status" value="1"/>
</dbReference>
<dbReference type="EMBL" id="OW240917">
    <property type="protein sequence ID" value="CAH2299218.1"/>
    <property type="molecule type" value="Genomic_DNA"/>
</dbReference>
<sequence length="418" mass="46933">MTSPDTPDTILFAVNKSFFAKAGLPPKNIMDSFDARASTVGKLNNVSKIVFSPEGELFAVCGGDLYMGSMPSEENLDWFSKARRVGKFDWNKFKFILFNPNGLLYAVTKDGELYKGPKPDNENVSWLYGQATKIGISSWNRFDALFFDPKGIMYAVTDDDRLVMRSPPTGPDDRWLDTSTIIGNKGWRVLTYFMAFSPEGDLWCVDSNNGNIYKGRAPTKDDTRYIDKAEKLGWSYNIFPLLSFTIDKIMKSIVSFEFLPDSGKIISQGNEVVQSQIYNNKSSVPLKHTFSFSKTITETSTFTHEHGFSIDIGTEISFKTGIPFIAEGGVKISVNMSTTHTWTFTETNTTQTSFSSSSNVEVPGGKAIRMVASVTKGEMDVPYRAKIRTMFGYETYIEGIWKGVNHYDLMVTQEEYQP</sequence>
<name>A0AAD1SD37_PELCU</name>
<evidence type="ECO:0000313" key="3">
    <source>
        <dbReference type="Proteomes" id="UP001295444"/>
    </source>
</evidence>
<dbReference type="Gene3D" id="2.170.15.10">
    <property type="entry name" value="Proaerolysin, chain A, domain 3"/>
    <property type="match status" value="1"/>
</dbReference>
<dbReference type="InterPro" id="IPR036813">
    <property type="entry name" value="Tachylectin2_sf"/>
</dbReference>
<dbReference type="Proteomes" id="UP001295444">
    <property type="component" value="Chromosome 06"/>
</dbReference>
<reference evidence="2" key="1">
    <citation type="submission" date="2022-03" db="EMBL/GenBank/DDBJ databases">
        <authorList>
            <person name="Alioto T."/>
            <person name="Alioto T."/>
            <person name="Gomez Garrido J."/>
        </authorList>
    </citation>
    <scope>NUCLEOTIDE SEQUENCE</scope>
</reference>
<dbReference type="SUPFAM" id="SSF50934">
    <property type="entry name" value="Tachylectin-2"/>
    <property type="match status" value="2"/>
</dbReference>
<evidence type="ECO:0000313" key="2">
    <source>
        <dbReference type="EMBL" id="CAH2299218.1"/>
    </source>
</evidence>
<dbReference type="AlphaFoldDB" id="A0AAD1SD37"/>